<dbReference type="PANTHER" id="PTHR36983">
    <property type="entry name" value="DNAJ HOMOLOG SUBFAMILY C MEMBER 13"/>
    <property type="match status" value="1"/>
</dbReference>
<dbReference type="OrthoDB" id="69656at2759"/>
<evidence type="ECO:0000313" key="3">
    <source>
        <dbReference type="Proteomes" id="UP000784294"/>
    </source>
</evidence>
<gene>
    <name evidence="2" type="ORF">PXEA_LOCUS31597</name>
</gene>
<keyword evidence="1" id="KW-0812">Transmembrane</keyword>
<protein>
    <submittedName>
        <fullName evidence="2">Uncharacterized protein</fullName>
    </submittedName>
</protein>
<dbReference type="AlphaFoldDB" id="A0A448XJH8"/>
<feature type="transmembrane region" description="Helical" evidence="1">
    <location>
        <begin position="150"/>
        <end position="167"/>
    </location>
</feature>
<dbReference type="InterPro" id="IPR044978">
    <property type="entry name" value="GRV2/DNAJC13"/>
</dbReference>
<dbReference type="PANTHER" id="PTHR36983:SF2">
    <property type="entry name" value="DNAJ HOMOLOG SUBFAMILY C MEMBER 13"/>
    <property type="match status" value="1"/>
</dbReference>
<keyword evidence="3" id="KW-1185">Reference proteome</keyword>
<name>A0A448XJH8_9PLAT</name>
<dbReference type="GO" id="GO:2000641">
    <property type="term" value="P:regulation of early endosome to late endosome transport"/>
    <property type="evidence" value="ECO:0007669"/>
    <property type="project" value="InterPro"/>
</dbReference>
<dbReference type="GO" id="GO:0010008">
    <property type="term" value="C:endosome membrane"/>
    <property type="evidence" value="ECO:0007669"/>
    <property type="project" value="TreeGrafter"/>
</dbReference>
<evidence type="ECO:0000313" key="2">
    <source>
        <dbReference type="EMBL" id="VEL38157.1"/>
    </source>
</evidence>
<keyword evidence="1" id="KW-0472">Membrane</keyword>
<organism evidence="2 3">
    <name type="scientific">Protopolystoma xenopodis</name>
    <dbReference type="NCBI Taxonomy" id="117903"/>
    <lineage>
        <taxon>Eukaryota</taxon>
        <taxon>Metazoa</taxon>
        <taxon>Spiralia</taxon>
        <taxon>Lophotrochozoa</taxon>
        <taxon>Platyhelminthes</taxon>
        <taxon>Monogenea</taxon>
        <taxon>Polyopisthocotylea</taxon>
        <taxon>Polystomatidea</taxon>
        <taxon>Polystomatidae</taxon>
        <taxon>Protopolystoma</taxon>
    </lineage>
</organism>
<evidence type="ECO:0000256" key="1">
    <source>
        <dbReference type="SAM" id="Phobius"/>
    </source>
</evidence>
<reference evidence="2" key="1">
    <citation type="submission" date="2018-11" db="EMBL/GenBank/DDBJ databases">
        <authorList>
            <consortium name="Pathogen Informatics"/>
        </authorList>
    </citation>
    <scope>NUCLEOTIDE SEQUENCE</scope>
</reference>
<dbReference type="GO" id="GO:0007032">
    <property type="term" value="P:endosome organization"/>
    <property type="evidence" value="ECO:0007669"/>
    <property type="project" value="InterPro"/>
</dbReference>
<sequence>MKGVRTTAWSVQGSDECRSKGQTTLNLNKHDKSGELSELSLKSQINSSNHSAKAEDLGRSEGAFLDHSQLSLRCIGLLSRISNCCSARDIHGGIVRPLPLPRRALTHQDCLPHLVELLLTFDPALVEQIVSLLHTVVDQNPFLPRIYQTGVFYFVLMYTGSNVLPIANFLKKTHLVQAFLLDEVSSMSFLYMIFFNSSVWLN</sequence>
<comment type="caution">
    <text evidence="2">The sequence shown here is derived from an EMBL/GenBank/DDBJ whole genome shotgun (WGS) entry which is preliminary data.</text>
</comment>
<feature type="transmembrane region" description="Helical" evidence="1">
    <location>
        <begin position="179"/>
        <end position="201"/>
    </location>
</feature>
<dbReference type="GO" id="GO:0006898">
    <property type="term" value="P:receptor-mediated endocytosis"/>
    <property type="evidence" value="ECO:0007669"/>
    <property type="project" value="TreeGrafter"/>
</dbReference>
<dbReference type="EMBL" id="CAAALY010257063">
    <property type="protein sequence ID" value="VEL38157.1"/>
    <property type="molecule type" value="Genomic_DNA"/>
</dbReference>
<proteinExistence type="predicted"/>
<keyword evidence="1" id="KW-1133">Transmembrane helix</keyword>
<accession>A0A448XJH8</accession>
<dbReference type="Proteomes" id="UP000784294">
    <property type="component" value="Unassembled WGS sequence"/>
</dbReference>